<accession>A0A1R1F4P7</accession>
<dbReference type="NCBIfam" id="NF041644">
    <property type="entry name" value="CBO0543_fam"/>
    <property type="match status" value="1"/>
</dbReference>
<evidence type="ECO:0000313" key="3">
    <source>
        <dbReference type="Proteomes" id="UP000187172"/>
    </source>
</evidence>
<sequence>MVYIFVFFLFLNIVSFFVPKNLSRIEVYATSFFAYAFGLTTDVVFDLHYDLYGYLSPGFQWLSMLAIIMYFPSVSFLFLNFFPFHKRNWSKIIYILAWSAFSISFEWLTLQTDFFYYNGWKLWYSAVLYPFIFLILVCNLKLVRRQIANR</sequence>
<organism evidence="2 3">
    <name type="scientific">Paenibacillus rhizosphaerae</name>
    <dbReference type="NCBI Taxonomy" id="297318"/>
    <lineage>
        <taxon>Bacteria</taxon>
        <taxon>Bacillati</taxon>
        <taxon>Bacillota</taxon>
        <taxon>Bacilli</taxon>
        <taxon>Bacillales</taxon>
        <taxon>Paenibacillaceae</taxon>
        <taxon>Paenibacillus</taxon>
    </lineage>
</organism>
<feature type="transmembrane region" description="Helical" evidence="1">
    <location>
        <begin position="59"/>
        <end position="80"/>
    </location>
</feature>
<proteinExistence type="predicted"/>
<keyword evidence="1" id="KW-0472">Membrane</keyword>
<reference evidence="2 3" key="1">
    <citation type="submission" date="2016-11" db="EMBL/GenBank/DDBJ databases">
        <title>Paenibacillus species isolates.</title>
        <authorList>
            <person name="Beno S.M."/>
        </authorList>
    </citation>
    <scope>NUCLEOTIDE SEQUENCE [LARGE SCALE GENOMIC DNA]</scope>
    <source>
        <strain evidence="2 3">FSL R5-0378</strain>
    </source>
</reference>
<dbReference type="EMBL" id="MRTP01000001">
    <property type="protein sequence ID" value="OMF58982.1"/>
    <property type="molecule type" value="Genomic_DNA"/>
</dbReference>
<gene>
    <name evidence="2" type="ORF">BK138_00715</name>
</gene>
<comment type="caution">
    <text evidence="2">The sequence shown here is derived from an EMBL/GenBank/DDBJ whole genome shotgun (WGS) entry which is preliminary data.</text>
</comment>
<dbReference type="InterPro" id="IPR048147">
    <property type="entry name" value="CBO0543-like"/>
</dbReference>
<feature type="transmembrane region" description="Helical" evidence="1">
    <location>
        <begin position="122"/>
        <end position="143"/>
    </location>
</feature>
<feature type="transmembrane region" description="Helical" evidence="1">
    <location>
        <begin position="92"/>
        <end position="110"/>
    </location>
</feature>
<evidence type="ECO:0000256" key="1">
    <source>
        <dbReference type="SAM" id="Phobius"/>
    </source>
</evidence>
<dbReference type="Proteomes" id="UP000187172">
    <property type="component" value="Unassembled WGS sequence"/>
</dbReference>
<protein>
    <submittedName>
        <fullName evidence="2">Uncharacterized protein</fullName>
    </submittedName>
</protein>
<keyword evidence="3" id="KW-1185">Reference proteome</keyword>
<keyword evidence="1" id="KW-1133">Transmembrane helix</keyword>
<evidence type="ECO:0000313" key="2">
    <source>
        <dbReference type="EMBL" id="OMF58982.1"/>
    </source>
</evidence>
<dbReference type="STRING" id="297318.BK138_00715"/>
<dbReference type="AlphaFoldDB" id="A0A1R1F4P7"/>
<name>A0A1R1F4P7_9BACL</name>
<keyword evidence="1" id="KW-0812">Transmembrane</keyword>